<dbReference type="AlphaFoldDB" id="A0A1Q2D2W1"/>
<organism evidence="1 2">
    <name type="scientific">Tessaracoccus flavescens</name>
    <dbReference type="NCBI Taxonomy" id="399497"/>
    <lineage>
        <taxon>Bacteria</taxon>
        <taxon>Bacillati</taxon>
        <taxon>Actinomycetota</taxon>
        <taxon>Actinomycetes</taxon>
        <taxon>Propionibacteriales</taxon>
        <taxon>Propionibacteriaceae</taxon>
        <taxon>Tessaracoccus</taxon>
    </lineage>
</organism>
<dbReference type="KEGG" id="tfa:BW733_16620"/>
<dbReference type="STRING" id="399497.BW733_16620"/>
<evidence type="ECO:0000313" key="1">
    <source>
        <dbReference type="EMBL" id="AQP52696.1"/>
    </source>
</evidence>
<dbReference type="Proteomes" id="UP000188235">
    <property type="component" value="Chromosome"/>
</dbReference>
<proteinExistence type="predicted"/>
<evidence type="ECO:0000313" key="2">
    <source>
        <dbReference type="Proteomes" id="UP000188235"/>
    </source>
</evidence>
<sequence>MDIEGAVTACLARRTPDARYTSFDYCFNHFQQNRRRMAVWYQSTGMEASCFHLAFYLASWGMLRGSSGLFQRSARHLMPLIETIASAPDEVWNLDLDGYDTQGIDLILQTAKDVRRALRPVEASDILVSKVMLGVFGCVPAFDTYFKKGFGVSTFGRGALDQIGEFYRANSRLIESLRAPTLDFTTGKPTTLLYTRAKVVDMAFFLEGGYPG</sequence>
<dbReference type="EMBL" id="CP019607">
    <property type="protein sequence ID" value="AQP52696.1"/>
    <property type="molecule type" value="Genomic_DNA"/>
</dbReference>
<reference evidence="1 2" key="1">
    <citation type="journal article" date="2008" name="Int. J. Syst. Evol. Microbiol.">
        <title>Tessaracoccus flavescens sp. nov., isolated from marine sediment.</title>
        <authorList>
            <person name="Lee D.W."/>
            <person name="Lee S.D."/>
        </authorList>
    </citation>
    <scope>NUCLEOTIDE SEQUENCE [LARGE SCALE GENOMIC DNA]</scope>
    <source>
        <strain evidence="1 2">SST-39T</strain>
    </source>
</reference>
<name>A0A1Q2D2W1_9ACTN</name>
<accession>A0A1Q2D2W1</accession>
<keyword evidence="2" id="KW-1185">Reference proteome</keyword>
<protein>
    <submittedName>
        <fullName evidence="1">Uncharacterized protein</fullName>
    </submittedName>
</protein>
<gene>
    <name evidence="1" type="ORF">BW733_16620</name>
</gene>